<dbReference type="EMBL" id="JAIQDJ010000001">
    <property type="protein sequence ID" value="MBZ4184746.1"/>
    <property type="molecule type" value="Genomic_DNA"/>
</dbReference>
<feature type="domain" description="Phosphoribosyltransferase" evidence="10">
    <location>
        <begin position="55"/>
        <end position="167"/>
    </location>
</feature>
<dbReference type="SUPFAM" id="SSF53271">
    <property type="entry name" value="PRTase-like"/>
    <property type="match status" value="1"/>
</dbReference>
<dbReference type="InterPro" id="IPR000836">
    <property type="entry name" value="PRTase_dom"/>
</dbReference>
<dbReference type="EC" id="2.4.2.10" evidence="5 9"/>
<feature type="binding site" evidence="9">
    <location>
        <begin position="38"/>
        <end position="39"/>
    </location>
    <ligand>
        <name>orotate</name>
        <dbReference type="ChEBI" id="CHEBI:30839"/>
    </ligand>
</feature>
<comment type="caution">
    <text evidence="11">The sequence shown here is derived from an EMBL/GenBank/DDBJ whole genome shotgun (WGS) entry which is preliminary data.</text>
</comment>
<dbReference type="InterPro" id="IPR029057">
    <property type="entry name" value="PRTase-like"/>
</dbReference>
<dbReference type="HAMAP" id="MF_01208">
    <property type="entry name" value="PyrE"/>
    <property type="match status" value="1"/>
</dbReference>
<name>A0ABS7TA61_9GAMM</name>
<feature type="binding site" description="in other chain" evidence="9">
    <location>
        <begin position="76"/>
        <end position="77"/>
    </location>
    <ligand>
        <name>5-phospho-alpha-D-ribose 1-diphosphate</name>
        <dbReference type="ChEBI" id="CHEBI:58017"/>
        <note>ligand shared between dimeric partners</note>
    </ligand>
</feature>
<feature type="binding site" evidence="9">
    <location>
        <position position="132"/>
    </location>
    <ligand>
        <name>orotate</name>
        <dbReference type="ChEBI" id="CHEBI:30839"/>
    </ligand>
</feature>
<accession>A0ABS7TA61</accession>
<keyword evidence="9" id="KW-0460">Magnesium</keyword>
<feature type="binding site" description="in other chain" evidence="9">
    <location>
        <begin position="128"/>
        <end position="136"/>
    </location>
    <ligand>
        <name>5-phospho-alpha-D-ribose 1-diphosphate</name>
        <dbReference type="ChEBI" id="CHEBI:58017"/>
        <note>ligand shared between dimeric partners</note>
    </ligand>
</feature>
<evidence type="ECO:0000259" key="10">
    <source>
        <dbReference type="Pfam" id="PF00156"/>
    </source>
</evidence>
<dbReference type="Pfam" id="PF00156">
    <property type="entry name" value="Pribosyltran"/>
    <property type="match status" value="1"/>
</dbReference>
<evidence type="ECO:0000256" key="8">
    <source>
        <dbReference type="ARBA" id="ARBA00022975"/>
    </source>
</evidence>
<keyword evidence="12" id="KW-1185">Reference proteome</keyword>
<evidence type="ECO:0000256" key="3">
    <source>
        <dbReference type="ARBA" id="ARBA00006340"/>
    </source>
</evidence>
<evidence type="ECO:0000256" key="4">
    <source>
        <dbReference type="ARBA" id="ARBA00011738"/>
    </source>
</evidence>
<evidence type="ECO:0000313" key="12">
    <source>
        <dbReference type="Proteomes" id="UP001430290"/>
    </source>
</evidence>
<feature type="binding site" evidence="9">
    <location>
        <position position="106"/>
    </location>
    <ligand>
        <name>5-phospho-alpha-D-ribose 1-diphosphate</name>
        <dbReference type="ChEBI" id="CHEBI:58017"/>
        <note>ligand shared between dimeric partners</note>
    </ligand>
</feature>
<dbReference type="PANTHER" id="PTHR46683">
    <property type="entry name" value="OROTATE PHOSPHORIBOSYLTRANSFERASE 1-RELATED"/>
    <property type="match status" value="1"/>
</dbReference>
<gene>
    <name evidence="9 11" type="primary">pyrE</name>
    <name evidence="11" type="ORF">K7B09_00170</name>
</gene>
<evidence type="ECO:0000256" key="9">
    <source>
        <dbReference type="HAMAP-Rule" id="MF_01208"/>
    </source>
</evidence>
<keyword evidence="7 9" id="KW-0808">Transferase</keyword>
<evidence type="ECO:0000256" key="7">
    <source>
        <dbReference type="ARBA" id="ARBA00022679"/>
    </source>
</evidence>
<dbReference type="CDD" id="cd06223">
    <property type="entry name" value="PRTases_typeI"/>
    <property type="match status" value="1"/>
</dbReference>
<comment type="cofactor">
    <cofactor evidence="9">
        <name>Mg(2+)</name>
        <dbReference type="ChEBI" id="CHEBI:18420"/>
    </cofactor>
</comment>
<feature type="binding site" description="in other chain" evidence="9">
    <location>
        <position position="103"/>
    </location>
    <ligand>
        <name>5-phospho-alpha-D-ribose 1-diphosphate</name>
        <dbReference type="ChEBI" id="CHEBI:58017"/>
        <note>ligand shared between dimeric partners</note>
    </ligand>
</feature>
<dbReference type="PANTHER" id="PTHR46683:SF1">
    <property type="entry name" value="OROTATE PHOSPHORIBOSYLTRANSFERASE 1-RELATED"/>
    <property type="match status" value="1"/>
</dbReference>
<evidence type="ECO:0000256" key="6">
    <source>
        <dbReference type="ARBA" id="ARBA00022676"/>
    </source>
</evidence>
<comment type="subunit">
    <text evidence="4 9">Homodimer.</text>
</comment>
<organism evidence="11 12">
    <name type="scientific">Thermomonas beijingensis</name>
    <dbReference type="NCBI Taxonomy" id="2872701"/>
    <lineage>
        <taxon>Bacteria</taxon>
        <taxon>Pseudomonadati</taxon>
        <taxon>Pseudomonadota</taxon>
        <taxon>Gammaproteobacteria</taxon>
        <taxon>Lysobacterales</taxon>
        <taxon>Lysobacteraceae</taxon>
        <taxon>Thermomonas</taxon>
    </lineage>
</organism>
<dbReference type="GO" id="GO:0004588">
    <property type="term" value="F:orotate phosphoribosyltransferase activity"/>
    <property type="evidence" value="ECO:0007669"/>
    <property type="project" value="UniProtKB-EC"/>
</dbReference>
<comment type="pathway">
    <text evidence="2 9">Pyrimidine metabolism; UMP biosynthesis via de novo pathway; UMP from orotate: step 1/2.</text>
</comment>
<keyword evidence="8 9" id="KW-0665">Pyrimidine biosynthesis</keyword>
<reference evidence="11" key="1">
    <citation type="submission" date="2021-09" db="EMBL/GenBank/DDBJ databases">
        <authorList>
            <person name="Wu T."/>
            <person name="Guo S.Z."/>
        </authorList>
    </citation>
    <scope>NUCLEOTIDE SEQUENCE</scope>
    <source>
        <strain evidence="11">RSS-23</strain>
    </source>
</reference>
<evidence type="ECO:0000256" key="5">
    <source>
        <dbReference type="ARBA" id="ARBA00011971"/>
    </source>
</evidence>
<feature type="binding site" evidence="9">
    <location>
        <position position="160"/>
    </location>
    <ligand>
        <name>orotate</name>
        <dbReference type="ChEBI" id="CHEBI:30839"/>
    </ligand>
</feature>
<feature type="binding site" evidence="9">
    <location>
        <position position="108"/>
    </location>
    <ligand>
        <name>5-phospho-alpha-D-ribose 1-diphosphate</name>
        <dbReference type="ChEBI" id="CHEBI:58017"/>
        <note>ligand shared between dimeric partners</note>
    </ligand>
</feature>
<sequence length="220" mass="23223">MTHTTSDHRSRFLDLALRADALRFGEFTLKSGRISPYFFNAGQFNSGATLAGLAACYADAMDAAGLQFDVLFGPAYKGIPLATALACEYARRGRDLPLAFNRKEAKTHGEGGNLIGATLTGKRVLIVDDVITAGTAIREALGIIAAAGGHTAGIVIALDRQERVREDATESAAQSVAHEHAIPVVAVAGLGDLLAFVGESNELSTYRDALLAYRARYGIA</sequence>
<keyword evidence="6 9" id="KW-0328">Glycosyltransferase</keyword>
<evidence type="ECO:0000256" key="1">
    <source>
        <dbReference type="ARBA" id="ARBA00003769"/>
    </source>
</evidence>
<feature type="binding site" description="in other chain" evidence="9">
    <location>
        <position position="30"/>
    </location>
    <ligand>
        <name>5-phospho-alpha-D-ribose 1-diphosphate</name>
        <dbReference type="ChEBI" id="CHEBI:58017"/>
        <note>ligand shared between dimeric partners</note>
    </ligand>
</feature>
<protein>
    <recommendedName>
        <fullName evidence="5 9">Orotate phosphoribosyltransferase</fullName>
        <shortName evidence="9">OPRT</shortName>
        <shortName evidence="9">OPRTase</shortName>
        <ecNumber evidence="5 9">2.4.2.10</ecNumber>
    </recommendedName>
</protein>
<comment type="similarity">
    <text evidence="3 9">Belongs to the purine/pyrimidine phosphoribosyltransferase family. PyrE subfamily.</text>
</comment>
<dbReference type="InterPro" id="IPR004467">
    <property type="entry name" value="Or_phspho_trans_dom"/>
</dbReference>
<dbReference type="InterPro" id="IPR023031">
    <property type="entry name" value="OPRT"/>
</dbReference>
<dbReference type="Proteomes" id="UP001430290">
    <property type="component" value="Unassembled WGS sequence"/>
</dbReference>
<comment type="function">
    <text evidence="1 9">Catalyzes the transfer of a ribosyl phosphate group from 5-phosphoribose 1-diphosphate to orotate, leading to the formation of orotidine monophosphate (OMP).</text>
</comment>
<proteinExistence type="inferred from homology"/>
<dbReference type="Gene3D" id="3.40.50.2020">
    <property type="match status" value="1"/>
</dbReference>
<feature type="binding site" evidence="9">
    <location>
        <position position="102"/>
    </location>
    <ligand>
        <name>5-phospho-alpha-D-ribose 1-diphosphate</name>
        <dbReference type="ChEBI" id="CHEBI:58017"/>
        <note>ligand shared between dimeric partners</note>
    </ligand>
</feature>
<evidence type="ECO:0000313" key="11">
    <source>
        <dbReference type="EMBL" id="MBZ4184746.1"/>
    </source>
</evidence>
<dbReference type="RefSeq" id="WP_223625292.1">
    <property type="nucleotide sequence ID" value="NZ_JAIQDJ010000001.1"/>
</dbReference>
<evidence type="ECO:0000256" key="2">
    <source>
        <dbReference type="ARBA" id="ARBA00004889"/>
    </source>
</evidence>
<comment type="catalytic activity">
    <reaction evidence="9">
        <text>orotidine 5'-phosphate + diphosphate = orotate + 5-phospho-alpha-D-ribose 1-diphosphate</text>
        <dbReference type="Rhea" id="RHEA:10380"/>
        <dbReference type="ChEBI" id="CHEBI:30839"/>
        <dbReference type="ChEBI" id="CHEBI:33019"/>
        <dbReference type="ChEBI" id="CHEBI:57538"/>
        <dbReference type="ChEBI" id="CHEBI:58017"/>
        <dbReference type="EC" id="2.4.2.10"/>
    </reaction>
</comment>
<dbReference type="NCBIfam" id="TIGR00336">
    <property type="entry name" value="pyrE"/>
    <property type="match status" value="1"/>
</dbReference>